<evidence type="ECO:0000313" key="1">
    <source>
        <dbReference type="EMBL" id="KAJ1675542.1"/>
    </source>
</evidence>
<organism evidence="1 2">
    <name type="scientific">Spiromyces aspiralis</name>
    <dbReference type="NCBI Taxonomy" id="68401"/>
    <lineage>
        <taxon>Eukaryota</taxon>
        <taxon>Fungi</taxon>
        <taxon>Fungi incertae sedis</taxon>
        <taxon>Zoopagomycota</taxon>
        <taxon>Kickxellomycotina</taxon>
        <taxon>Kickxellomycetes</taxon>
        <taxon>Kickxellales</taxon>
        <taxon>Kickxellaceae</taxon>
        <taxon>Spiromyces</taxon>
    </lineage>
</organism>
<gene>
    <name evidence="1" type="primary">ACO2</name>
    <name evidence="1" type="ORF">EV182_001067</name>
</gene>
<feature type="non-terminal residue" evidence="1">
    <location>
        <position position="607"/>
    </location>
</feature>
<sequence length="607" mass="65817">MLLSSSVQRLRSYTAVRAGSARLARRGYASTAMPPNVNLPQAKTGVPNYALFEQRLAMVRSLVFQDRPMTLAEKILYAHLDSPESLGSTPVRGETYLNLRPDRVAMQDASAPMALQQFALANMPQTAIPASIHCDHLIEAWEGGESDVTHSWQTSRETYEFLQAAAAKYGIAFWKPGAGIIHQIVLENYAAPGTLMVGTDSHTPNAGGLGMLAIGVGGADAVDAMAGIPWELKAPRLLGVQLRGHLGPWCSPKDIILHLVGQLTVKGGTGYIIEYFGEGVNSLSCTGMATICNMGAEVGATTSVFPYGPAMRRYLKATERAKVSEGADWAQSDYLAADAAVQASPEKYYDKVIDIDLSKLEPSFNGPFTPDLNTPLSQIKDAAKTNGWPQDVKAALIGSCTNSSYQDLSRAASIARQAAARGVRVPEGTQFLVAPGSEQIRATMERDGMMEAFEAIGAKKLANACGPCIGQWNRSDEKVVQEKLPNTIVSSFNRNFRARNDGNPNTLNFLTSPEMVMLTALSGKLGFDPEIDTLRDAEGNELNLEPPAGDELPAKGYEAGRAEYQPILKYDSDTEIKYDPNSRYFAPMQPFPRWDGKDYVNLPILIK</sequence>
<accession>A0ACC1HH71</accession>
<proteinExistence type="predicted"/>
<protein>
    <submittedName>
        <fullName evidence="1">Aconitate hydratase</fullName>
    </submittedName>
</protein>
<name>A0ACC1HH71_9FUNG</name>
<evidence type="ECO:0000313" key="2">
    <source>
        <dbReference type="Proteomes" id="UP001145114"/>
    </source>
</evidence>
<keyword evidence="2" id="KW-1185">Reference proteome</keyword>
<reference evidence="1" key="1">
    <citation type="submission" date="2022-06" db="EMBL/GenBank/DDBJ databases">
        <title>Phylogenomic reconstructions and comparative analyses of Kickxellomycotina fungi.</title>
        <authorList>
            <person name="Reynolds N.K."/>
            <person name="Stajich J.E."/>
            <person name="Barry K."/>
            <person name="Grigoriev I.V."/>
            <person name="Crous P."/>
            <person name="Smith M.E."/>
        </authorList>
    </citation>
    <scope>NUCLEOTIDE SEQUENCE</scope>
    <source>
        <strain evidence="1">RSA 2271</strain>
    </source>
</reference>
<dbReference type="EMBL" id="JAMZIH010005261">
    <property type="protein sequence ID" value="KAJ1675542.1"/>
    <property type="molecule type" value="Genomic_DNA"/>
</dbReference>
<comment type="caution">
    <text evidence="1">The sequence shown here is derived from an EMBL/GenBank/DDBJ whole genome shotgun (WGS) entry which is preliminary data.</text>
</comment>
<dbReference type="Proteomes" id="UP001145114">
    <property type="component" value="Unassembled WGS sequence"/>
</dbReference>